<dbReference type="PANTHER" id="PTHR46782:SF1">
    <property type="entry name" value="OS01G0757700 PROTEIN"/>
    <property type="match status" value="1"/>
</dbReference>
<feature type="compositionally biased region" description="Basic and acidic residues" evidence="2">
    <location>
        <begin position="320"/>
        <end position="338"/>
    </location>
</feature>
<dbReference type="InterPro" id="IPR044646">
    <property type="entry name" value="EMB1417-like"/>
</dbReference>
<organism evidence="3 4">
    <name type="scientific">Carya illinoinensis</name>
    <name type="common">Pecan</name>
    <dbReference type="NCBI Taxonomy" id="32201"/>
    <lineage>
        <taxon>Eukaryota</taxon>
        <taxon>Viridiplantae</taxon>
        <taxon>Streptophyta</taxon>
        <taxon>Embryophyta</taxon>
        <taxon>Tracheophyta</taxon>
        <taxon>Spermatophyta</taxon>
        <taxon>Magnoliopsida</taxon>
        <taxon>eudicotyledons</taxon>
        <taxon>Gunneridae</taxon>
        <taxon>Pentapetalae</taxon>
        <taxon>rosids</taxon>
        <taxon>fabids</taxon>
        <taxon>Fagales</taxon>
        <taxon>Juglandaceae</taxon>
        <taxon>Carya</taxon>
    </lineage>
</organism>
<reference evidence="3" key="1">
    <citation type="submission" date="2020-12" db="EMBL/GenBank/DDBJ databases">
        <title>WGS assembly of Carya illinoinensis cv. Pawnee.</title>
        <authorList>
            <person name="Platts A."/>
            <person name="Shu S."/>
            <person name="Wright S."/>
            <person name="Barry K."/>
            <person name="Edger P."/>
            <person name="Pires J.C."/>
            <person name="Schmutz J."/>
        </authorList>
    </citation>
    <scope>NUCLEOTIDE SEQUENCE</scope>
    <source>
        <tissue evidence="3">Leaf</tissue>
    </source>
</reference>
<feature type="region of interest" description="Disordered" evidence="2">
    <location>
        <begin position="315"/>
        <end position="345"/>
    </location>
</feature>
<evidence type="ECO:0000256" key="1">
    <source>
        <dbReference type="PROSITE-ProRule" id="PRU00708"/>
    </source>
</evidence>
<accession>A0A8T1Q6S5</accession>
<dbReference type="NCBIfam" id="TIGR00756">
    <property type="entry name" value="PPR"/>
    <property type="match status" value="1"/>
</dbReference>
<dbReference type="PANTHER" id="PTHR46782">
    <property type="entry name" value="OS01G0757700 PROTEIN"/>
    <property type="match status" value="1"/>
</dbReference>
<evidence type="ECO:0008006" key="5">
    <source>
        <dbReference type="Google" id="ProtNLM"/>
    </source>
</evidence>
<evidence type="ECO:0000256" key="2">
    <source>
        <dbReference type="SAM" id="MobiDB-lite"/>
    </source>
</evidence>
<feature type="repeat" description="PPR" evidence="1">
    <location>
        <begin position="191"/>
        <end position="225"/>
    </location>
</feature>
<dbReference type="PROSITE" id="PS51375">
    <property type="entry name" value="PPR"/>
    <property type="match status" value="2"/>
</dbReference>
<keyword evidence="4" id="KW-1185">Reference proteome</keyword>
<dbReference type="Pfam" id="PF01535">
    <property type="entry name" value="PPR"/>
    <property type="match status" value="2"/>
</dbReference>
<evidence type="ECO:0000313" key="3">
    <source>
        <dbReference type="EMBL" id="KAG6649880.1"/>
    </source>
</evidence>
<feature type="region of interest" description="Disordered" evidence="2">
    <location>
        <begin position="363"/>
        <end position="388"/>
    </location>
</feature>
<feature type="repeat" description="PPR" evidence="1">
    <location>
        <begin position="227"/>
        <end position="261"/>
    </location>
</feature>
<gene>
    <name evidence="3" type="ORF">CIPAW_06G004000</name>
</gene>
<dbReference type="AlphaFoldDB" id="A0A8T1Q6S5"/>
<proteinExistence type="predicted"/>
<dbReference type="Proteomes" id="UP000811609">
    <property type="component" value="Chromosome 6"/>
</dbReference>
<dbReference type="InterPro" id="IPR002885">
    <property type="entry name" value="PPR_rpt"/>
</dbReference>
<name>A0A8T1Q6S5_CARIL</name>
<evidence type="ECO:0000313" key="4">
    <source>
        <dbReference type="Proteomes" id="UP000811609"/>
    </source>
</evidence>
<comment type="caution">
    <text evidence="3">The sequence shown here is derived from an EMBL/GenBank/DDBJ whole genome shotgun (WGS) entry which is preliminary data.</text>
</comment>
<sequence length="388" mass="44577">MASFLMEKTAPFRLSMCSHPRGTLYSAHSQPHRLRARRLLSLSSPANCPCPSLSVPSPPGVPGVSTSPRMLTLTYSLPIVTKRLESIKFPKSTSRVVVCSSKGPRPRYPRVWKTRKRIGTISKSSKLIDCIMKLSNVKEEVYGALDSFIAWELEFPLVTVKKALKTLENQREWKRIIQVTKWMLSKGQGRTMGSYFTLLNALAEDGRLDEAEELWTKLFTENLESMPRIFFDKMISIYYKRAMHEKMFEIFADMEELGVRPNVSIVSMVGNVFKELGMMDKYNKLKKKYPPPKWEYRYIKGKRIKIKAKHLEEFDGSNEDASRHEKTDQTLNVTHEEAETSSEELDVKANDCGKDVLKNEETDWTSNEFYEEAETSSDELKIETNVSS</sequence>
<protein>
    <recommendedName>
        <fullName evidence="5">Pentatricopeptide repeat-containing protein</fullName>
    </recommendedName>
</protein>
<dbReference type="EMBL" id="CM031814">
    <property type="protein sequence ID" value="KAG6649880.1"/>
    <property type="molecule type" value="Genomic_DNA"/>
</dbReference>